<organism evidence="6 7">
    <name type="scientific">Heliomicrobium undosum</name>
    <dbReference type="NCBI Taxonomy" id="121734"/>
    <lineage>
        <taxon>Bacteria</taxon>
        <taxon>Bacillati</taxon>
        <taxon>Bacillota</taxon>
        <taxon>Clostridia</taxon>
        <taxon>Eubacteriales</taxon>
        <taxon>Heliobacteriaceae</taxon>
        <taxon>Heliomicrobium</taxon>
    </lineage>
</organism>
<proteinExistence type="inferred from homology"/>
<evidence type="ECO:0000259" key="4">
    <source>
        <dbReference type="Pfam" id="PF13490"/>
    </source>
</evidence>
<dbReference type="AlphaFoldDB" id="A0A845L547"/>
<reference evidence="6 7" key="1">
    <citation type="submission" date="2020-01" db="EMBL/GenBank/DDBJ databases">
        <title>Whole-genome sequence of Heliobacterium undosum DSM 13378.</title>
        <authorList>
            <person name="Kyndt J.A."/>
            <person name="Meyer T.E."/>
        </authorList>
    </citation>
    <scope>NUCLEOTIDE SEQUENCE [LARGE SCALE GENOMIC DNA]</scope>
    <source>
        <strain evidence="6 7">DSM 13378</strain>
    </source>
</reference>
<name>A0A845L547_9FIRM</name>
<evidence type="ECO:0000256" key="2">
    <source>
        <dbReference type="ARBA" id="ARBA00024438"/>
    </source>
</evidence>
<feature type="region of interest" description="Disordered" evidence="3">
    <location>
        <begin position="71"/>
        <end position="90"/>
    </location>
</feature>
<dbReference type="OrthoDB" id="2079550at2"/>
<dbReference type="RefSeq" id="WP_161258912.1">
    <property type="nucleotide sequence ID" value="NZ_WXEY01000012.1"/>
</dbReference>
<dbReference type="InterPro" id="IPR027383">
    <property type="entry name" value="Znf_put"/>
</dbReference>
<dbReference type="EMBL" id="WXEY01000012">
    <property type="protein sequence ID" value="MZP30349.1"/>
    <property type="molecule type" value="Genomic_DNA"/>
</dbReference>
<feature type="domain" description="DUF4367" evidence="5">
    <location>
        <begin position="323"/>
        <end position="375"/>
    </location>
</feature>
<comment type="similarity">
    <text evidence="1">Belongs to the zinc-associated anti-sigma factor (ZAS) superfamily. Anti-sigma-W factor family.</text>
</comment>
<dbReference type="InterPro" id="IPR041916">
    <property type="entry name" value="Anti_sigma_zinc_sf"/>
</dbReference>
<dbReference type="Pfam" id="PF14285">
    <property type="entry name" value="DUF4367"/>
    <property type="match status" value="1"/>
</dbReference>
<comment type="caution">
    <text evidence="6">The sequence shown here is derived from an EMBL/GenBank/DDBJ whole genome shotgun (WGS) entry which is preliminary data.</text>
</comment>
<feature type="domain" description="Putative zinc-finger" evidence="4">
    <location>
        <begin position="11"/>
        <end position="36"/>
    </location>
</feature>
<gene>
    <name evidence="6" type="ORF">GTO91_11565</name>
</gene>
<dbReference type="Gene3D" id="1.10.10.1320">
    <property type="entry name" value="Anti-sigma factor, zinc-finger domain"/>
    <property type="match status" value="1"/>
</dbReference>
<keyword evidence="7" id="KW-1185">Reference proteome</keyword>
<evidence type="ECO:0000256" key="3">
    <source>
        <dbReference type="SAM" id="MobiDB-lite"/>
    </source>
</evidence>
<evidence type="ECO:0000256" key="1">
    <source>
        <dbReference type="ARBA" id="ARBA00024353"/>
    </source>
</evidence>
<dbReference type="InterPro" id="IPR025377">
    <property type="entry name" value="DUF4367"/>
</dbReference>
<accession>A0A845L547</accession>
<dbReference type="Proteomes" id="UP000463470">
    <property type="component" value="Unassembled WGS sequence"/>
</dbReference>
<evidence type="ECO:0000313" key="7">
    <source>
        <dbReference type="Proteomes" id="UP000463470"/>
    </source>
</evidence>
<protein>
    <recommendedName>
        <fullName evidence="2">Anti-sigma-W factor RsiW</fullName>
    </recommendedName>
</protein>
<evidence type="ECO:0000313" key="6">
    <source>
        <dbReference type="EMBL" id="MZP30349.1"/>
    </source>
</evidence>
<sequence length="376" mass="41250">MNCRDQGTWQAFLDNEVSAAEKEELQRHLDTCAPCAATLSELTELEHWSNRQVTAYQQVIETEAPFPPATALPPFQPDKLRAPLPKDKQGGTMMTTQWKKWLSVAAAAALVTGALTVAPVQQAVADFLSLFRVQKLQVVQVSPEQINDMAQAVKSKVGQVDLKQFGQVDVLKKPEENRVSPAKATELLPFAFKQPAFLPDGFNRPIEVAVSSEGRSEFRLDVAQVNNLLKGMGATTLLPESLQGKAFGLRIPASARNAFVHEGNHSRINLSQFSSPELTVPAGVNPRDLRAALLDFPLLPQDVRTQLAGIEDWQHTMVVPDVDGSVEKVDINGAEGVYSVNKRGISHLFWVDQGALYQMNGPVDKDTLLKVARSLK</sequence>
<evidence type="ECO:0000259" key="5">
    <source>
        <dbReference type="Pfam" id="PF14285"/>
    </source>
</evidence>
<dbReference type="Pfam" id="PF13490">
    <property type="entry name" value="zf-HC2"/>
    <property type="match status" value="1"/>
</dbReference>
<feature type="compositionally biased region" description="Basic and acidic residues" evidence="3">
    <location>
        <begin position="78"/>
        <end position="89"/>
    </location>
</feature>